<keyword evidence="8" id="KW-1185">Reference proteome</keyword>
<dbReference type="InterPro" id="IPR013783">
    <property type="entry name" value="Ig-like_fold"/>
</dbReference>
<evidence type="ECO:0000256" key="4">
    <source>
        <dbReference type="ARBA" id="ARBA00023319"/>
    </source>
</evidence>
<dbReference type="Proteomes" id="UP000281406">
    <property type="component" value="Unassembled WGS sequence"/>
</dbReference>
<comment type="caution">
    <text evidence="7">The sequence shown here is derived from an EMBL/GenBank/DDBJ whole genome shotgun (WGS) entry which is preliminary data.</text>
</comment>
<dbReference type="InterPro" id="IPR052598">
    <property type="entry name" value="IgSF_CEA-related"/>
</dbReference>
<feature type="transmembrane region" description="Helical" evidence="5">
    <location>
        <begin position="298"/>
        <end position="321"/>
    </location>
</feature>
<dbReference type="SMART" id="SM00409">
    <property type="entry name" value="IG"/>
    <property type="match status" value="3"/>
</dbReference>
<keyword evidence="1" id="KW-0732">Signal</keyword>
<accession>A0A3N0YPT4</accession>
<dbReference type="SUPFAM" id="SSF48726">
    <property type="entry name" value="Immunoglobulin"/>
    <property type="match status" value="3"/>
</dbReference>
<organism evidence="7 8">
    <name type="scientific">Anabarilius grahami</name>
    <name type="common">Kanglang fish</name>
    <name type="synonym">Barilius grahami</name>
    <dbReference type="NCBI Taxonomy" id="495550"/>
    <lineage>
        <taxon>Eukaryota</taxon>
        <taxon>Metazoa</taxon>
        <taxon>Chordata</taxon>
        <taxon>Craniata</taxon>
        <taxon>Vertebrata</taxon>
        <taxon>Euteleostomi</taxon>
        <taxon>Actinopterygii</taxon>
        <taxon>Neopterygii</taxon>
        <taxon>Teleostei</taxon>
        <taxon>Ostariophysi</taxon>
        <taxon>Cypriniformes</taxon>
        <taxon>Xenocyprididae</taxon>
        <taxon>Xenocypridinae</taxon>
        <taxon>Xenocypridinae incertae sedis</taxon>
        <taxon>Anabarilius</taxon>
    </lineage>
</organism>
<keyword evidence="5" id="KW-0812">Transmembrane</keyword>
<feature type="domain" description="Ig-like" evidence="6">
    <location>
        <begin position="204"/>
        <end position="278"/>
    </location>
</feature>
<evidence type="ECO:0000256" key="5">
    <source>
        <dbReference type="SAM" id="Phobius"/>
    </source>
</evidence>
<feature type="non-terminal residue" evidence="7">
    <location>
        <position position="1"/>
    </location>
</feature>
<evidence type="ECO:0000313" key="8">
    <source>
        <dbReference type="Proteomes" id="UP000281406"/>
    </source>
</evidence>
<evidence type="ECO:0000256" key="1">
    <source>
        <dbReference type="ARBA" id="ARBA00022729"/>
    </source>
</evidence>
<reference evidence="7 8" key="1">
    <citation type="submission" date="2018-10" db="EMBL/GenBank/DDBJ databases">
        <title>Genome assembly for a Yunnan-Guizhou Plateau 3E fish, Anabarilius grahami (Regan), and its evolutionary and genetic applications.</title>
        <authorList>
            <person name="Jiang W."/>
        </authorList>
    </citation>
    <scope>NUCLEOTIDE SEQUENCE [LARGE SCALE GENOMIC DNA]</scope>
    <source>
        <strain evidence="7">AG-KIZ</strain>
        <tissue evidence="7">Muscle</tissue>
    </source>
</reference>
<dbReference type="InterPro" id="IPR003598">
    <property type="entry name" value="Ig_sub2"/>
</dbReference>
<evidence type="ECO:0000259" key="6">
    <source>
        <dbReference type="PROSITE" id="PS50835"/>
    </source>
</evidence>
<evidence type="ECO:0000256" key="3">
    <source>
        <dbReference type="ARBA" id="ARBA00023180"/>
    </source>
</evidence>
<evidence type="ECO:0000256" key="2">
    <source>
        <dbReference type="ARBA" id="ARBA00023157"/>
    </source>
</evidence>
<dbReference type="SMART" id="SM00408">
    <property type="entry name" value="IGc2"/>
    <property type="match status" value="2"/>
</dbReference>
<dbReference type="PANTHER" id="PTHR44337">
    <property type="entry name" value="CARCINOEMBRYONIC ANTIGEN-RELATED CELL ADHESION MOLECULE 8"/>
    <property type="match status" value="1"/>
</dbReference>
<keyword evidence="2" id="KW-1015">Disulfide bond</keyword>
<feature type="domain" description="Ig-like" evidence="6">
    <location>
        <begin position="110"/>
        <end position="197"/>
    </location>
</feature>
<dbReference type="EMBL" id="RJVU01032893">
    <property type="protein sequence ID" value="ROL48193.1"/>
    <property type="molecule type" value="Genomic_DNA"/>
</dbReference>
<keyword evidence="3" id="KW-0325">Glycoprotein</keyword>
<dbReference type="InterPro" id="IPR003599">
    <property type="entry name" value="Ig_sub"/>
</dbReference>
<name>A0A3N0YPT4_ANAGA</name>
<keyword evidence="4" id="KW-0393">Immunoglobulin domain</keyword>
<dbReference type="OrthoDB" id="10012075at2759"/>
<dbReference type="PANTHER" id="PTHR44337:SF16">
    <property type="entry name" value="CARCINOEMBRYONIC ANTIGEN-RELATED CELL ADHESION MOLECULE 20-LIKE-RELATED"/>
    <property type="match status" value="1"/>
</dbReference>
<dbReference type="Pfam" id="PF13927">
    <property type="entry name" value="Ig_3"/>
    <property type="match status" value="2"/>
</dbReference>
<dbReference type="AlphaFoldDB" id="A0A3N0YPT4"/>
<sequence length="437" mass="46838">IGQYLGQDLQFPDPANGAVGASVVLAPDNPPLSTSILIAQWSFTSTLIIALMSGVPTESPAYKGRASVDSNTLALTLLDLRKNDSGIYKLSVTTTAGEILTGETSLQVIAKIYNVTLIGPEETLIEGESSANITSEGTGIINSVQWMKDSSPLSPSNSIIFSPDFRSVSISPVRRSDSGEYQCTYSNPDSSETATYSLIINYGPDDVSIKGPDVVDLGIRVSLSCSANSEPSASFRWTFNGTDTNVTTDTFTIDETDFTDTGDYNCTAWNSVTNRSTSQTHVLVVKAIDSGGGLSTGAIVGIVIGVLAAVAGICGLTVYLIKTKKIPKINQQQKEQASGGILDFQTRGGDSQDGAILENMSERNVNQAEINDDLYVNQGVSNRPRAATPPPGEQFHNIKIHFRCHMCALATYQNKSFSFCPALADTEEIIWFFYFIA</sequence>
<proteinExistence type="predicted"/>
<protein>
    <submittedName>
        <fullName evidence="7">Carcinoembryonic antigen-related cell adhesion molecule 20</fullName>
    </submittedName>
</protein>
<dbReference type="PROSITE" id="PS50835">
    <property type="entry name" value="IG_LIKE"/>
    <property type="match status" value="2"/>
</dbReference>
<keyword evidence="5" id="KW-1133">Transmembrane helix</keyword>
<dbReference type="Gene3D" id="2.60.40.10">
    <property type="entry name" value="Immunoglobulins"/>
    <property type="match status" value="3"/>
</dbReference>
<keyword evidence="5" id="KW-0472">Membrane</keyword>
<evidence type="ECO:0000313" key="7">
    <source>
        <dbReference type="EMBL" id="ROL48193.1"/>
    </source>
</evidence>
<gene>
    <name evidence="7" type="ORF">DPX16_6688</name>
</gene>
<dbReference type="InterPro" id="IPR036179">
    <property type="entry name" value="Ig-like_dom_sf"/>
</dbReference>
<dbReference type="InterPro" id="IPR007110">
    <property type="entry name" value="Ig-like_dom"/>
</dbReference>